<dbReference type="AlphaFoldDB" id="A0A0P9F2A2"/>
<evidence type="ECO:0000313" key="2">
    <source>
        <dbReference type="Proteomes" id="UP000050482"/>
    </source>
</evidence>
<comment type="caution">
    <text evidence="1">The sequence shown here is derived from an EMBL/GenBank/DDBJ whole genome shotgun (WGS) entry which is preliminary data.</text>
</comment>
<organism evidence="1 2">
    <name type="scientific">Alicyclobacillus ferrooxydans</name>
    <dbReference type="NCBI Taxonomy" id="471514"/>
    <lineage>
        <taxon>Bacteria</taxon>
        <taxon>Bacillati</taxon>
        <taxon>Bacillota</taxon>
        <taxon>Bacilli</taxon>
        <taxon>Bacillales</taxon>
        <taxon>Alicyclobacillaceae</taxon>
        <taxon>Alicyclobacillus</taxon>
    </lineage>
</organism>
<proteinExistence type="predicted"/>
<reference evidence="1 2" key="1">
    <citation type="submission" date="2015-09" db="EMBL/GenBank/DDBJ databases">
        <title>Draft genome sequence of Alicyclobacillus ferrooxydans DSM 22381.</title>
        <authorList>
            <person name="Hemp J."/>
        </authorList>
    </citation>
    <scope>NUCLEOTIDE SEQUENCE [LARGE SCALE GENOMIC DNA]</scope>
    <source>
        <strain evidence="1 2">TC-34</strain>
    </source>
</reference>
<dbReference type="RefSeq" id="WP_054967246.1">
    <property type="nucleotide sequence ID" value="NZ_LJCO01000008.1"/>
</dbReference>
<dbReference type="Proteomes" id="UP000050482">
    <property type="component" value="Unassembled WGS sequence"/>
</dbReference>
<keyword evidence="2" id="KW-1185">Reference proteome</keyword>
<dbReference type="PATRIC" id="fig|471514.4.peg.88"/>
<sequence>MDKIVFTRAYPLFGDYAPRNSLDQSMYVLLELPDGQWLAYLGCDFVGPSPLQEVWAEVLVELERVSPLLYRAAGQWPSEPIIFPDDAIDMLWQDSDGQIMCLCEYDGMYMIAGMEFPTREEAVGFAVAHLLPEEIFAVSEVLADEYPQVASALIDPWHD</sequence>
<dbReference type="STRING" id="471514.AN477_00590"/>
<name>A0A0P9F2A2_9BACL</name>
<evidence type="ECO:0000313" key="1">
    <source>
        <dbReference type="EMBL" id="KPV45494.1"/>
    </source>
</evidence>
<dbReference type="EMBL" id="LJCO01000008">
    <property type="protein sequence ID" value="KPV45494.1"/>
    <property type="molecule type" value="Genomic_DNA"/>
</dbReference>
<gene>
    <name evidence="1" type="ORF">AN477_00590</name>
</gene>
<accession>A0A0P9F2A2</accession>
<protein>
    <submittedName>
        <fullName evidence="1">Uncharacterized protein</fullName>
    </submittedName>
</protein>